<dbReference type="InterPro" id="IPR036693">
    <property type="entry name" value="TF_LuxR_autoind-bd_dom_sf"/>
</dbReference>
<dbReference type="EMBL" id="JAVDRP010000016">
    <property type="protein sequence ID" value="MDR6412160.1"/>
    <property type="molecule type" value="Genomic_DNA"/>
</dbReference>
<dbReference type="SMART" id="SM00421">
    <property type="entry name" value="HTH_LUXR"/>
    <property type="match status" value="1"/>
</dbReference>
<sequence length="345" mass="38916">MQKPIVDRAADFARRTLFEADVQIARDRVVLRLWRNSDALCVLERRLVRSDDVVLTQILSLEDGDALAEFAAADPYGDHLRAQYQSVDRERREQIHHQTDRKARYRPVDPVEEIDLIDTCSNEAELMNIAGRVVGKLGGQSYVYHWLRVNEKTGGTDESRSLVGCHPAWLHRYINRLWYRRDPFLEYAKRNAASTVGSRIDLSNDDDSLMSHAVEYGFRSSLVCPAHSRSNAWVGVLQVSNEQPQPKGESALWKHRVLLRALALALLDWHLATLRHDATNLFNLDQRELAALRMVRAGRTALNVADSLGVSERTAYAIFTKINGKLGAPNITKAAETAVAIGLIE</sequence>
<reference evidence="5 6" key="1">
    <citation type="submission" date="2023-07" db="EMBL/GenBank/DDBJ databases">
        <title>Sorghum-associated microbial communities from plants grown in Nebraska, USA.</title>
        <authorList>
            <person name="Schachtman D."/>
        </authorList>
    </citation>
    <scope>NUCLEOTIDE SEQUENCE [LARGE SCALE GENOMIC DNA]</scope>
    <source>
        <strain evidence="5 6">DS1316</strain>
    </source>
</reference>
<accession>A0ABU1M0A5</accession>
<keyword evidence="3" id="KW-0804">Transcription</keyword>
<dbReference type="InterPro" id="IPR005143">
    <property type="entry name" value="TF_LuxR_autoind-bd_dom"/>
</dbReference>
<evidence type="ECO:0000313" key="6">
    <source>
        <dbReference type="Proteomes" id="UP001264340"/>
    </source>
</evidence>
<dbReference type="InterPro" id="IPR000792">
    <property type="entry name" value="Tscrpt_reg_LuxR_C"/>
</dbReference>
<dbReference type="SUPFAM" id="SSF46894">
    <property type="entry name" value="C-terminal effector domain of the bipartite response regulators"/>
    <property type="match status" value="1"/>
</dbReference>
<dbReference type="Pfam" id="PF03472">
    <property type="entry name" value="Autoind_bind"/>
    <property type="match status" value="1"/>
</dbReference>
<evidence type="ECO:0000256" key="2">
    <source>
        <dbReference type="ARBA" id="ARBA00023125"/>
    </source>
</evidence>
<dbReference type="InterPro" id="IPR036388">
    <property type="entry name" value="WH-like_DNA-bd_sf"/>
</dbReference>
<evidence type="ECO:0000259" key="4">
    <source>
        <dbReference type="PROSITE" id="PS50043"/>
    </source>
</evidence>
<dbReference type="InterPro" id="IPR016032">
    <property type="entry name" value="Sig_transdc_resp-reg_C-effctor"/>
</dbReference>
<dbReference type="Pfam" id="PF00196">
    <property type="entry name" value="GerE"/>
    <property type="match status" value="1"/>
</dbReference>
<keyword evidence="2 5" id="KW-0238">DNA-binding</keyword>
<evidence type="ECO:0000313" key="5">
    <source>
        <dbReference type="EMBL" id="MDR6412160.1"/>
    </source>
</evidence>
<name>A0ABU1M0A5_9BURK</name>
<evidence type="ECO:0000256" key="3">
    <source>
        <dbReference type="ARBA" id="ARBA00023163"/>
    </source>
</evidence>
<feature type="domain" description="HTH luxR-type" evidence="4">
    <location>
        <begin position="277"/>
        <end position="342"/>
    </location>
</feature>
<dbReference type="RefSeq" id="WP_310125880.1">
    <property type="nucleotide sequence ID" value="NZ_JAVDRP010000016.1"/>
</dbReference>
<comment type="caution">
    <text evidence="5">The sequence shown here is derived from an EMBL/GenBank/DDBJ whole genome shotgun (WGS) entry which is preliminary data.</text>
</comment>
<gene>
    <name evidence="5" type="ORF">J2804_005595</name>
</gene>
<dbReference type="Proteomes" id="UP001264340">
    <property type="component" value="Unassembled WGS sequence"/>
</dbReference>
<keyword evidence="6" id="KW-1185">Reference proteome</keyword>
<dbReference type="Gene3D" id="1.10.10.10">
    <property type="entry name" value="Winged helix-like DNA-binding domain superfamily/Winged helix DNA-binding domain"/>
    <property type="match status" value="1"/>
</dbReference>
<keyword evidence="1" id="KW-0805">Transcription regulation</keyword>
<evidence type="ECO:0000256" key="1">
    <source>
        <dbReference type="ARBA" id="ARBA00023015"/>
    </source>
</evidence>
<proteinExistence type="predicted"/>
<protein>
    <submittedName>
        <fullName evidence="5">DNA-binding CsgD family transcriptional regulator</fullName>
    </submittedName>
</protein>
<organism evidence="5 6">
    <name type="scientific">Paraburkholderia terricola</name>
    <dbReference type="NCBI Taxonomy" id="169427"/>
    <lineage>
        <taxon>Bacteria</taxon>
        <taxon>Pseudomonadati</taxon>
        <taxon>Pseudomonadota</taxon>
        <taxon>Betaproteobacteria</taxon>
        <taxon>Burkholderiales</taxon>
        <taxon>Burkholderiaceae</taxon>
        <taxon>Paraburkholderia</taxon>
    </lineage>
</organism>
<dbReference type="SUPFAM" id="SSF75516">
    <property type="entry name" value="Pheromone-binding domain of LuxR-like quorum-sensing transcription factors"/>
    <property type="match status" value="1"/>
</dbReference>
<dbReference type="PROSITE" id="PS50043">
    <property type="entry name" value="HTH_LUXR_2"/>
    <property type="match status" value="1"/>
</dbReference>
<dbReference type="GO" id="GO:0003677">
    <property type="term" value="F:DNA binding"/>
    <property type="evidence" value="ECO:0007669"/>
    <property type="project" value="UniProtKB-KW"/>
</dbReference>
<dbReference type="Gene3D" id="3.30.450.80">
    <property type="entry name" value="Transcription factor LuxR-like, autoinducer-binding domain"/>
    <property type="match status" value="1"/>
</dbReference>